<comment type="similarity">
    <text evidence="1">Belongs to the CutA family.</text>
</comment>
<dbReference type="PANTHER" id="PTHR23419">
    <property type="entry name" value="DIVALENT CATION TOLERANCE CUTA-RELATED"/>
    <property type="match status" value="1"/>
</dbReference>
<dbReference type="GO" id="GO:0010038">
    <property type="term" value="P:response to metal ion"/>
    <property type="evidence" value="ECO:0007669"/>
    <property type="project" value="InterPro"/>
</dbReference>
<gene>
    <name evidence="2" type="ORF">K8G79_04790</name>
</gene>
<accession>A0AAJ1AI47</accession>
<protein>
    <submittedName>
        <fullName evidence="2">Divalent-cation tolerance protein CutA</fullName>
    </submittedName>
</protein>
<dbReference type="PANTHER" id="PTHR23419:SF8">
    <property type="entry name" value="FI09726P"/>
    <property type="match status" value="1"/>
</dbReference>
<dbReference type="AlphaFoldDB" id="A0AAJ1AI47"/>
<organism evidence="2 3">
    <name type="scientific">Candidatus Methylomirabilis tolerans</name>
    <dbReference type="NCBI Taxonomy" id="3123416"/>
    <lineage>
        <taxon>Bacteria</taxon>
        <taxon>Candidatus Methylomirabilota</taxon>
        <taxon>Candidatus Methylomirabilia</taxon>
        <taxon>Candidatus Methylomirabilales</taxon>
        <taxon>Candidatus Methylomirabilaceae</taxon>
        <taxon>Candidatus Methylomirabilis</taxon>
    </lineage>
</organism>
<evidence type="ECO:0000313" key="2">
    <source>
        <dbReference type="EMBL" id="MBZ0159443.1"/>
    </source>
</evidence>
<name>A0AAJ1AI47_9BACT</name>
<dbReference type="Gene3D" id="3.30.70.120">
    <property type="match status" value="1"/>
</dbReference>
<comment type="caution">
    <text evidence="2">The sequence shown here is derived from an EMBL/GenBank/DDBJ whole genome shotgun (WGS) entry which is preliminary data.</text>
</comment>
<dbReference type="InterPro" id="IPR011322">
    <property type="entry name" value="N-reg_PII-like_a/b"/>
</dbReference>
<evidence type="ECO:0000313" key="3">
    <source>
        <dbReference type="Proteomes" id="UP001197609"/>
    </source>
</evidence>
<dbReference type="Pfam" id="PF03091">
    <property type="entry name" value="CutA1"/>
    <property type="match status" value="1"/>
</dbReference>
<dbReference type="SUPFAM" id="SSF54913">
    <property type="entry name" value="GlnB-like"/>
    <property type="match status" value="1"/>
</dbReference>
<evidence type="ECO:0000256" key="1">
    <source>
        <dbReference type="ARBA" id="ARBA00010169"/>
    </source>
</evidence>
<dbReference type="InterPro" id="IPR015867">
    <property type="entry name" value="N-reg_PII/ATP_PRibTrfase_C"/>
</dbReference>
<sequence length="110" mass="12253">MEPTPYIVVLITASSKQEAETIGKTLVESRLAACVNILTGVSSLFRWQGVIEHQEEVLMLVKSRRELVSSIIEVVKRLHSYTVPEVVALPIVAGSPDYLIWMDESLQQTS</sequence>
<dbReference type="InterPro" id="IPR004323">
    <property type="entry name" value="Ion_tolerance_CutA"/>
</dbReference>
<proteinExistence type="inferred from homology"/>
<dbReference type="GO" id="GO:0005507">
    <property type="term" value="F:copper ion binding"/>
    <property type="evidence" value="ECO:0007669"/>
    <property type="project" value="TreeGrafter"/>
</dbReference>
<dbReference type="EMBL" id="JAIOIU010000050">
    <property type="protein sequence ID" value="MBZ0159443.1"/>
    <property type="molecule type" value="Genomic_DNA"/>
</dbReference>
<dbReference type="Proteomes" id="UP001197609">
    <property type="component" value="Unassembled WGS sequence"/>
</dbReference>
<reference evidence="2 3" key="1">
    <citation type="journal article" date="2021" name="bioRxiv">
        <title>Unraveling nitrogen, sulfur and carbon metabolic pathways and microbial community transcriptional responses to substrate deprivation and toxicity stresses in a bioreactor mimicking anoxic brackish coastal sediment conditions.</title>
        <authorList>
            <person name="Martins P.D."/>
            <person name="Echeveste M.J."/>
            <person name="Arshad A."/>
            <person name="Kurth J."/>
            <person name="Ouboter H."/>
            <person name="Jetten M.S.M."/>
            <person name="Welte C.U."/>
        </authorList>
    </citation>
    <scope>NUCLEOTIDE SEQUENCE [LARGE SCALE GENOMIC DNA]</scope>
    <source>
        <strain evidence="2">MAG_38</strain>
    </source>
</reference>